<dbReference type="FunFam" id="3.40.640.10:FF:000026">
    <property type="entry name" value="Aspartate aminotransferase"/>
    <property type="match status" value="1"/>
</dbReference>
<sequence>MLATSFARRSALGVSAHALRSVSTWNAVPAGPPDAILGVTEAFKADKDPRKINLGVGAYRDGQGKPYILPSVKKLEPPFREISNANVLSQAEEIVQASTPDKEYLPITGLPEFTKNAALLAYGADSAVIKQGAVSITQSISGTGALRIGGEFIARHYPHSKVIYLPVPTWGNHIPLFRDSGLEVRGYRYFNKETVGLDFEGLKTDLKAAPEHAIVLLHACAHNPTGIDPTQQQWAEISDIVKERKLFPFFDMAYQGFASGSTTKDAFAVRHFVAEGHQIALAQSFAKNMGLYGERVGAFSLTTADPAEKARVDSQLKIVIRPLYSNPPLHGARIANAILSNGELYSQWESEVKGMADRIISMREKLYNYLQKDLATPGEWGHIKSQIGMFSFTGLTTPQTKALAEKAHVYMTADGRISMAGLNDSNIEHFAQSVDAAVRDKL</sequence>
<evidence type="ECO:0000256" key="2">
    <source>
        <dbReference type="ARBA" id="ARBA00007441"/>
    </source>
</evidence>
<keyword evidence="6" id="KW-0663">Pyridoxal phosphate</keyword>
<dbReference type="PRINTS" id="PR00799">
    <property type="entry name" value="TRANSAMINASE"/>
</dbReference>
<name>A0A409XD20_PSICY</name>
<dbReference type="GO" id="GO:0006533">
    <property type="term" value="P:L-aspartate catabolic process"/>
    <property type="evidence" value="ECO:0007669"/>
    <property type="project" value="TreeGrafter"/>
</dbReference>
<dbReference type="InterPro" id="IPR015421">
    <property type="entry name" value="PyrdxlP-dep_Trfase_major"/>
</dbReference>
<dbReference type="PANTHER" id="PTHR11879">
    <property type="entry name" value="ASPARTATE AMINOTRANSFERASE"/>
    <property type="match status" value="1"/>
</dbReference>
<keyword evidence="4 8" id="KW-0032">Aminotransferase</keyword>
<dbReference type="EMBL" id="NHYD01002055">
    <property type="protein sequence ID" value="PPQ88646.1"/>
    <property type="molecule type" value="Genomic_DNA"/>
</dbReference>
<dbReference type="Gene3D" id="3.90.1150.10">
    <property type="entry name" value="Aspartate Aminotransferase, domain 1"/>
    <property type="match status" value="1"/>
</dbReference>
<dbReference type="STRING" id="93625.A0A409XD20"/>
<dbReference type="GO" id="GO:0030170">
    <property type="term" value="F:pyridoxal phosphate binding"/>
    <property type="evidence" value="ECO:0007669"/>
    <property type="project" value="InterPro"/>
</dbReference>
<dbReference type="Pfam" id="PF00155">
    <property type="entry name" value="Aminotran_1_2"/>
    <property type="match status" value="1"/>
</dbReference>
<dbReference type="InParanoid" id="A0A409XD20"/>
<comment type="cofactor">
    <cofactor evidence="1">
        <name>pyridoxal 5'-phosphate</name>
        <dbReference type="ChEBI" id="CHEBI:597326"/>
    </cofactor>
</comment>
<dbReference type="InterPro" id="IPR004838">
    <property type="entry name" value="NHTrfase_class1_PyrdxlP-BS"/>
</dbReference>
<protein>
    <recommendedName>
        <fullName evidence="8">Aspartate aminotransferase</fullName>
        <ecNumber evidence="8">2.6.1.1</ecNumber>
    </recommendedName>
</protein>
<evidence type="ECO:0000256" key="1">
    <source>
        <dbReference type="ARBA" id="ARBA00001933"/>
    </source>
</evidence>
<dbReference type="EC" id="2.6.1.1" evidence="8"/>
<dbReference type="OrthoDB" id="6752799at2759"/>
<dbReference type="AlphaFoldDB" id="A0A409XD20"/>
<evidence type="ECO:0000256" key="5">
    <source>
        <dbReference type="ARBA" id="ARBA00022679"/>
    </source>
</evidence>
<evidence type="ECO:0000313" key="10">
    <source>
        <dbReference type="EMBL" id="PPQ88646.1"/>
    </source>
</evidence>
<evidence type="ECO:0000256" key="8">
    <source>
        <dbReference type="RuleBase" id="RU000480"/>
    </source>
</evidence>
<keyword evidence="5 8" id="KW-0808">Transferase</keyword>
<dbReference type="InterPro" id="IPR015422">
    <property type="entry name" value="PyrdxlP-dep_Trfase_small"/>
</dbReference>
<dbReference type="PROSITE" id="PS00105">
    <property type="entry name" value="AA_TRANSFER_CLASS_1"/>
    <property type="match status" value="1"/>
</dbReference>
<evidence type="ECO:0000313" key="11">
    <source>
        <dbReference type="Proteomes" id="UP000283269"/>
    </source>
</evidence>
<dbReference type="PANTHER" id="PTHR11879:SF22">
    <property type="entry name" value="ASPARTATE AMINOTRANSFERASE, MITOCHONDRIAL"/>
    <property type="match status" value="1"/>
</dbReference>
<comment type="caution">
    <text evidence="10">The sequence shown here is derived from an EMBL/GenBank/DDBJ whole genome shotgun (WGS) entry which is preliminary data.</text>
</comment>
<dbReference type="FunFam" id="3.90.1150.10:FF:000001">
    <property type="entry name" value="Aspartate aminotransferase"/>
    <property type="match status" value="1"/>
</dbReference>
<comment type="catalytic activity">
    <reaction evidence="7 8">
        <text>L-aspartate + 2-oxoglutarate = oxaloacetate + L-glutamate</text>
        <dbReference type="Rhea" id="RHEA:21824"/>
        <dbReference type="ChEBI" id="CHEBI:16452"/>
        <dbReference type="ChEBI" id="CHEBI:16810"/>
        <dbReference type="ChEBI" id="CHEBI:29985"/>
        <dbReference type="ChEBI" id="CHEBI:29991"/>
        <dbReference type="EC" id="2.6.1.1"/>
    </reaction>
</comment>
<dbReference type="InterPro" id="IPR015424">
    <property type="entry name" value="PyrdxlP-dep_Trfase"/>
</dbReference>
<keyword evidence="11" id="KW-1185">Reference proteome</keyword>
<dbReference type="GO" id="GO:0005739">
    <property type="term" value="C:mitochondrion"/>
    <property type="evidence" value="ECO:0007669"/>
    <property type="project" value="TreeGrafter"/>
</dbReference>
<dbReference type="Proteomes" id="UP000283269">
    <property type="component" value="Unassembled WGS sequence"/>
</dbReference>
<organism evidence="10 11">
    <name type="scientific">Psilocybe cyanescens</name>
    <dbReference type="NCBI Taxonomy" id="93625"/>
    <lineage>
        <taxon>Eukaryota</taxon>
        <taxon>Fungi</taxon>
        <taxon>Dikarya</taxon>
        <taxon>Basidiomycota</taxon>
        <taxon>Agaricomycotina</taxon>
        <taxon>Agaricomycetes</taxon>
        <taxon>Agaricomycetidae</taxon>
        <taxon>Agaricales</taxon>
        <taxon>Agaricineae</taxon>
        <taxon>Strophariaceae</taxon>
        <taxon>Psilocybe</taxon>
    </lineage>
</organism>
<evidence type="ECO:0000256" key="7">
    <source>
        <dbReference type="ARBA" id="ARBA00049185"/>
    </source>
</evidence>
<dbReference type="InterPro" id="IPR000796">
    <property type="entry name" value="Asp_trans"/>
</dbReference>
<accession>A0A409XD20</accession>
<dbReference type="FunCoup" id="A0A409XD20">
    <property type="interactions" value="487"/>
</dbReference>
<dbReference type="GO" id="GO:0004069">
    <property type="term" value="F:L-aspartate:2-oxoglutarate aminotransferase activity"/>
    <property type="evidence" value="ECO:0007669"/>
    <property type="project" value="UniProtKB-EC"/>
</dbReference>
<dbReference type="CDD" id="cd00609">
    <property type="entry name" value="AAT_like"/>
    <property type="match status" value="1"/>
</dbReference>
<dbReference type="NCBIfam" id="NF006719">
    <property type="entry name" value="PRK09257.1"/>
    <property type="match status" value="1"/>
</dbReference>
<comment type="subunit">
    <text evidence="3 8">Homodimer.</text>
</comment>
<evidence type="ECO:0000256" key="4">
    <source>
        <dbReference type="ARBA" id="ARBA00022576"/>
    </source>
</evidence>
<comment type="similarity">
    <text evidence="2">Belongs to the class-I pyridoxal-phosphate-dependent aminotransferase family.</text>
</comment>
<dbReference type="SUPFAM" id="SSF53383">
    <property type="entry name" value="PLP-dependent transferases"/>
    <property type="match status" value="1"/>
</dbReference>
<reference evidence="10 11" key="1">
    <citation type="journal article" date="2018" name="Evol. Lett.">
        <title>Horizontal gene cluster transfer increased hallucinogenic mushroom diversity.</title>
        <authorList>
            <person name="Reynolds H.T."/>
            <person name="Vijayakumar V."/>
            <person name="Gluck-Thaler E."/>
            <person name="Korotkin H.B."/>
            <person name="Matheny P.B."/>
            <person name="Slot J.C."/>
        </authorList>
    </citation>
    <scope>NUCLEOTIDE SEQUENCE [LARGE SCALE GENOMIC DNA]</scope>
    <source>
        <strain evidence="10 11">2631</strain>
    </source>
</reference>
<gene>
    <name evidence="10" type="ORF">CVT25_010222</name>
</gene>
<evidence type="ECO:0000256" key="6">
    <source>
        <dbReference type="ARBA" id="ARBA00022898"/>
    </source>
</evidence>
<dbReference type="InterPro" id="IPR004839">
    <property type="entry name" value="Aminotransferase_I/II_large"/>
</dbReference>
<dbReference type="Gene3D" id="3.40.640.10">
    <property type="entry name" value="Type I PLP-dependent aspartate aminotransferase-like (Major domain)"/>
    <property type="match status" value="1"/>
</dbReference>
<comment type="miscellaneous">
    <text evidence="8">In eukaryotes there are cytoplasmic, mitochondrial and chloroplastic isozymes.</text>
</comment>
<evidence type="ECO:0000256" key="3">
    <source>
        <dbReference type="ARBA" id="ARBA00011738"/>
    </source>
</evidence>
<evidence type="ECO:0000259" key="9">
    <source>
        <dbReference type="Pfam" id="PF00155"/>
    </source>
</evidence>
<feature type="domain" description="Aminotransferase class I/classII large" evidence="9">
    <location>
        <begin position="50"/>
        <end position="433"/>
    </location>
</feature>
<proteinExistence type="inferred from homology"/>